<dbReference type="PRINTS" id="PR00081">
    <property type="entry name" value="GDHRDH"/>
</dbReference>
<dbReference type="CDD" id="cd05233">
    <property type="entry name" value="SDR_c"/>
    <property type="match status" value="1"/>
</dbReference>
<evidence type="ECO:0000313" key="4">
    <source>
        <dbReference type="EMBL" id="EXJ92624.1"/>
    </source>
</evidence>
<keyword evidence="2" id="KW-0560">Oxidoreductase</keyword>
<dbReference type="SUPFAM" id="SSF51735">
    <property type="entry name" value="NAD(P)-binding Rossmann-fold domains"/>
    <property type="match status" value="1"/>
</dbReference>
<dbReference type="EMBL" id="AMGY01000001">
    <property type="protein sequence ID" value="EXJ92624.1"/>
    <property type="molecule type" value="Genomic_DNA"/>
</dbReference>
<dbReference type="eggNOG" id="KOG0725">
    <property type="taxonomic scope" value="Eukaryota"/>
</dbReference>
<dbReference type="STRING" id="1182542.W9ZDM8"/>
<sequence length="298" mass="32662">MSSPWPSVTKTFHHSPYEAIDPRNPSLSAQGKVVIVTGGASGGGKSIATAFTIAGARAVIILGRTKETLEATTQVLSSLALSQTKKPSLIRYFVADVRDTQAIALVFQTVRQEIGAVDILVNNAGYLSTLDTTENSDIEDYWTSFEVNVKGTLNVVQAFLRFGRDKTATAKRQPTILNVSTAGVHLPCIPRYSSYAASKVAAWKLVEYVAFETAGSVRVFSIHPGSIETDMSRKANIQPLDDFALPGAFCVWLSATPEADFLHGRLVWSNWDVQELMERKPEIIREDLFTLKLSGWHD</sequence>
<dbReference type="Gene3D" id="3.40.50.720">
    <property type="entry name" value="NAD(P)-binding Rossmann-like Domain"/>
    <property type="match status" value="1"/>
</dbReference>
<dbReference type="InterPro" id="IPR036291">
    <property type="entry name" value="NAD(P)-bd_dom_sf"/>
</dbReference>
<dbReference type="GO" id="GO:0016020">
    <property type="term" value="C:membrane"/>
    <property type="evidence" value="ECO:0007669"/>
    <property type="project" value="TreeGrafter"/>
</dbReference>
<dbReference type="OrthoDB" id="1933717at2759"/>
<dbReference type="Proteomes" id="UP000019478">
    <property type="component" value="Unassembled WGS sequence"/>
</dbReference>
<reference evidence="4 5" key="1">
    <citation type="submission" date="2013-03" db="EMBL/GenBank/DDBJ databases">
        <title>The Genome Sequence of Capronia epimyces CBS 606.96.</title>
        <authorList>
            <consortium name="The Broad Institute Genomics Platform"/>
            <person name="Cuomo C."/>
            <person name="de Hoog S."/>
            <person name="Gorbushina A."/>
            <person name="Walker B."/>
            <person name="Young S.K."/>
            <person name="Zeng Q."/>
            <person name="Gargeya S."/>
            <person name="Fitzgerald M."/>
            <person name="Haas B."/>
            <person name="Abouelleil A."/>
            <person name="Allen A.W."/>
            <person name="Alvarado L."/>
            <person name="Arachchi H.M."/>
            <person name="Berlin A.M."/>
            <person name="Chapman S.B."/>
            <person name="Gainer-Dewar J."/>
            <person name="Goldberg J."/>
            <person name="Griggs A."/>
            <person name="Gujja S."/>
            <person name="Hansen M."/>
            <person name="Howarth C."/>
            <person name="Imamovic A."/>
            <person name="Ireland A."/>
            <person name="Larimer J."/>
            <person name="McCowan C."/>
            <person name="Murphy C."/>
            <person name="Pearson M."/>
            <person name="Poon T.W."/>
            <person name="Priest M."/>
            <person name="Roberts A."/>
            <person name="Saif S."/>
            <person name="Shea T."/>
            <person name="Sisk P."/>
            <person name="Sykes S."/>
            <person name="Wortman J."/>
            <person name="Nusbaum C."/>
            <person name="Birren B."/>
        </authorList>
    </citation>
    <scope>NUCLEOTIDE SEQUENCE [LARGE SCALE GENOMIC DNA]</scope>
    <source>
        <strain evidence="4 5">CBS 606.96</strain>
    </source>
</reference>
<dbReference type="RefSeq" id="XP_007729514.1">
    <property type="nucleotide sequence ID" value="XM_007731324.1"/>
</dbReference>
<gene>
    <name evidence="4" type="ORF">A1O3_01176</name>
</gene>
<comment type="caution">
    <text evidence="4">The sequence shown here is derived from an EMBL/GenBank/DDBJ whole genome shotgun (WGS) entry which is preliminary data.</text>
</comment>
<evidence type="ECO:0000256" key="3">
    <source>
        <dbReference type="RuleBase" id="RU000363"/>
    </source>
</evidence>
<name>W9ZDM8_9EURO</name>
<evidence type="ECO:0000256" key="1">
    <source>
        <dbReference type="ARBA" id="ARBA00006484"/>
    </source>
</evidence>
<dbReference type="PANTHER" id="PTHR44196">
    <property type="entry name" value="DEHYDROGENASE/REDUCTASE SDR FAMILY MEMBER 7B"/>
    <property type="match status" value="1"/>
</dbReference>
<evidence type="ECO:0000256" key="2">
    <source>
        <dbReference type="ARBA" id="ARBA00023002"/>
    </source>
</evidence>
<evidence type="ECO:0008006" key="6">
    <source>
        <dbReference type="Google" id="ProtNLM"/>
    </source>
</evidence>
<dbReference type="Pfam" id="PF00106">
    <property type="entry name" value="adh_short"/>
    <property type="match status" value="1"/>
</dbReference>
<dbReference type="HOGENOM" id="CLU_010194_8_2_1"/>
<protein>
    <recommendedName>
        <fullName evidence="6">Alcohol dehydrogenase</fullName>
    </recommendedName>
</protein>
<comment type="similarity">
    <text evidence="1 3">Belongs to the short-chain dehydrogenases/reductases (SDR) family.</text>
</comment>
<dbReference type="AlphaFoldDB" id="W9ZDM8"/>
<dbReference type="PRINTS" id="PR00080">
    <property type="entry name" value="SDRFAMILY"/>
</dbReference>
<keyword evidence="5" id="KW-1185">Reference proteome</keyword>
<dbReference type="InterPro" id="IPR002347">
    <property type="entry name" value="SDR_fam"/>
</dbReference>
<dbReference type="GeneID" id="19165314"/>
<dbReference type="PANTHER" id="PTHR44196:SF1">
    <property type="entry name" value="DEHYDROGENASE_REDUCTASE SDR FAMILY MEMBER 7B"/>
    <property type="match status" value="1"/>
</dbReference>
<proteinExistence type="inferred from homology"/>
<organism evidence="4 5">
    <name type="scientific">Capronia epimyces CBS 606.96</name>
    <dbReference type="NCBI Taxonomy" id="1182542"/>
    <lineage>
        <taxon>Eukaryota</taxon>
        <taxon>Fungi</taxon>
        <taxon>Dikarya</taxon>
        <taxon>Ascomycota</taxon>
        <taxon>Pezizomycotina</taxon>
        <taxon>Eurotiomycetes</taxon>
        <taxon>Chaetothyriomycetidae</taxon>
        <taxon>Chaetothyriales</taxon>
        <taxon>Herpotrichiellaceae</taxon>
        <taxon>Capronia</taxon>
    </lineage>
</organism>
<accession>W9ZDM8</accession>
<evidence type="ECO:0000313" key="5">
    <source>
        <dbReference type="Proteomes" id="UP000019478"/>
    </source>
</evidence>
<dbReference type="GO" id="GO:0016491">
    <property type="term" value="F:oxidoreductase activity"/>
    <property type="evidence" value="ECO:0007669"/>
    <property type="project" value="UniProtKB-KW"/>
</dbReference>